<comment type="caution">
    <text evidence="8">The sequence shown here is derived from an EMBL/GenBank/DDBJ whole genome shotgun (WGS) entry which is preliminary data.</text>
</comment>
<sequence>MTTTITHDLFKQMPKADLHRHYDGCIRPSSIIEIAKEQNIELPTYDLNELNKLVMMTNDCESLVQYLKAFDIINLVLQTKDNIERTMFECCEDAYLDGCTYVEFRFAPIQSTNKGLSMKEVMEACIAGVKKAEKKYGIVVRLIVCAMRHLSEEESLKAAQLAVEFKNDHVVGFDLAGPENGFMPSKHKKACQYAFDHGIHITIHAGEAAGYESVDDAIKNHAERIGHGVRLLENKETIKNVLENKVIVECCLTSNIQTKAINKMEDHPILQLMELGIPCTINTDNTTVSSCSLSGEDELFTNLFGFSNEQIVELIMNSFRAAFIEDESIRTKLIQDAYTKMRQLKVIV</sequence>
<dbReference type="NCBIfam" id="TIGR01430">
    <property type="entry name" value="aden_deam"/>
    <property type="match status" value="1"/>
</dbReference>
<evidence type="ECO:0000256" key="2">
    <source>
        <dbReference type="ARBA" id="ARBA00006676"/>
    </source>
</evidence>
<dbReference type="EMBL" id="BAAFRS010000284">
    <property type="protein sequence ID" value="GAB1226349.1"/>
    <property type="molecule type" value="Genomic_DNA"/>
</dbReference>
<dbReference type="InterPro" id="IPR032466">
    <property type="entry name" value="Metal_Hydrolase"/>
</dbReference>
<evidence type="ECO:0000313" key="9">
    <source>
        <dbReference type="Proteomes" id="UP001628156"/>
    </source>
</evidence>
<evidence type="ECO:0000256" key="3">
    <source>
        <dbReference type="ARBA" id="ARBA00012784"/>
    </source>
</evidence>
<proteinExistence type="inferred from homology"/>
<name>A0ABQ0DU21_9EUKA</name>
<dbReference type="Gene3D" id="3.20.20.140">
    <property type="entry name" value="Metal-dependent hydrolases"/>
    <property type="match status" value="1"/>
</dbReference>
<dbReference type="PANTHER" id="PTHR11409">
    <property type="entry name" value="ADENOSINE DEAMINASE"/>
    <property type="match status" value="1"/>
</dbReference>
<evidence type="ECO:0000256" key="6">
    <source>
        <dbReference type="ARBA" id="ARBA00022833"/>
    </source>
</evidence>
<evidence type="ECO:0000256" key="1">
    <source>
        <dbReference type="ARBA" id="ARBA00001947"/>
    </source>
</evidence>
<accession>A0ABQ0DU21</accession>
<protein>
    <recommendedName>
        <fullName evidence="3">adenosine deaminase</fullName>
        <ecNumber evidence="3">3.5.4.4</ecNumber>
    </recommendedName>
</protein>
<dbReference type="EC" id="3.5.4.4" evidence="3"/>
<evidence type="ECO:0000313" key="8">
    <source>
        <dbReference type="EMBL" id="GAB1226349.1"/>
    </source>
</evidence>
<keyword evidence="5" id="KW-0378">Hydrolase</keyword>
<dbReference type="SUPFAM" id="SSF51556">
    <property type="entry name" value="Metallo-dependent hydrolases"/>
    <property type="match status" value="1"/>
</dbReference>
<evidence type="ECO:0000256" key="4">
    <source>
        <dbReference type="ARBA" id="ARBA00022723"/>
    </source>
</evidence>
<evidence type="ECO:0000259" key="7">
    <source>
        <dbReference type="Pfam" id="PF00962"/>
    </source>
</evidence>
<reference evidence="8 9" key="1">
    <citation type="journal article" date="2019" name="PLoS Negl. Trop. Dis.">
        <title>Whole genome sequencing of Entamoeba nuttalli reveals mammalian host-related molecular signatures and a novel octapeptide-repeat surface protein.</title>
        <authorList>
            <person name="Tanaka M."/>
            <person name="Makiuchi T."/>
            <person name="Komiyama T."/>
            <person name="Shiina T."/>
            <person name="Osaki K."/>
            <person name="Tachibana H."/>
        </authorList>
    </citation>
    <scope>NUCLEOTIDE SEQUENCE [LARGE SCALE GENOMIC DNA]</scope>
    <source>
        <strain evidence="8 9">P19-061405</strain>
    </source>
</reference>
<keyword evidence="9" id="KW-1185">Reference proteome</keyword>
<dbReference type="Proteomes" id="UP001628156">
    <property type="component" value="Unassembled WGS sequence"/>
</dbReference>
<keyword evidence="6" id="KW-0862">Zinc</keyword>
<dbReference type="Pfam" id="PF00962">
    <property type="entry name" value="A_deaminase"/>
    <property type="match status" value="1"/>
</dbReference>
<dbReference type="PANTHER" id="PTHR11409:SF43">
    <property type="entry name" value="ADENOSINE DEAMINASE"/>
    <property type="match status" value="1"/>
</dbReference>
<comment type="cofactor">
    <cofactor evidence="1">
        <name>Zn(2+)</name>
        <dbReference type="ChEBI" id="CHEBI:29105"/>
    </cofactor>
</comment>
<keyword evidence="4" id="KW-0479">Metal-binding</keyword>
<evidence type="ECO:0000256" key="5">
    <source>
        <dbReference type="ARBA" id="ARBA00022801"/>
    </source>
</evidence>
<organism evidence="8 9">
    <name type="scientific">Entamoeba nuttalli</name>
    <dbReference type="NCBI Taxonomy" id="412467"/>
    <lineage>
        <taxon>Eukaryota</taxon>
        <taxon>Amoebozoa</taxon>
        <taxon>Evosea</taxon>
        <taxon>Archamoebae</taxon>
        <taxon>Mastigamoebida</taxon>
        <taxon>Entamoebidae</taxon>
        <taxon>Entamoeba</taxon>
    </lineage>
</organism>
<dbReference type="InterPro" id="IPR006330">
    <property type="entry name" value="Ado/ade_deaminase"/>
</dbReference>
<dbReference type="InterPro" id="IPR001365">
    <property type="entry name" value="A_deaminase_dom"/>
</dbReference>
<comment type="similarity">
    <text evidence="2">Belongs to the metallo-dependent hydrolases superfamily. Adenosine and AMP deaminases family.</text>
</comment>
<gene>
    <name evidence="8" type="ORF">ENUP19_0284G0085</name>
</gene>
<feature type="domain" description="Adenosine deaminase" evidence="7">
    <location>
        <begin position="14"/>
        <end position="334"/>
    </location>
</feature>